<proteinExistence type="predicted"/>
<dbReference type="RefSeq" id="WP_380527891.1">
    <property type="nucleotide sequence ID" value="NZ_JBHFAA010000025.1"/>
</dbReference>
<sequence>MGRSSVWVQVEGERQLRADRIHEVGAADDQGRLELRAAGHREPVYADLAPGASREQAGAWGRELLAMISVYAERRGETLIVFAPAKDGYLPYWSVRDLRTGHPLNRPELDREALRESLAGPAPDNERIAAATDRWQRERQTRLRELPPGA</sequence>
<evidence type="ECO:0000313" key="2">
    <source>
        <dbReference type="Proteomes" id="UP001592529"/>
    </source>
</evidence>
<accession>A0ABV6WS27</accession>
<dbReference type="EMBL" id="JBHFAA010000025">
    <property type="protein sequence ID" value="MFC1428518.1"/>
    <property type="molecule type" value="Genomic_DNA"/>
</dbReference>
<reference evidence="1 2" key="1">
    <citation type="submission" date="2024-09" db="EMBL/GenBank/DDBJ databases">
        <authorList>
            <person name="Lee S.D."/>
        </authorList>
    </citation>
    <scope>NUCLEOTIDE SEQUENCE [LARGE SCALE GENOMIC DNA]</scope>
    <source>
        <strain evidence="1 2">N1-12</strain>
    </source>
</reference>
<keyword evidence="2" id="KW-1185">Reference proteome</keyword>
<organism evidence="1 2">
    <name type="scientific">Streptacidiphilus alkalitolerans</name>
    <dbReference type="NCBI Taxonomy" id="3342712"/>
    <lineage>
        <taxon>Bacteria</taxon>
        <taxon>Bacillati</taxon>
        <taxon>Actinomycetota</taxon>
        <taxon>Actinomycetes</taxon>
        <taxon>Kitasatosporales</taxon>
        <taxon>Streptomycetaceae</taxon>
        <taxon>Streptacidiphilus</taxon>
    </lineage>
</organism>
<evidence type="ECO:0000313" key="1">
    <source>
        <dbReference type="EMBL" id="MFC1428518.1"/>
    </source>
</evidence>
<protein>
    <submittedName>
        <fullName evidence="1">Uncharacterized protein</fullName>
    </submittedName>
</protein>
<comment type="caution">
    <text evidence="1">The sequence shown here is derived from an EMBL/GenBank/DDBJ whole genome shotgun (WGS) entry which is preliminary data.</text>
</comment>
<gene>
    <name evidence="1" type="ORF">ACEZCY_35690</name>
</gene>
<name>A0ABV6WS27_9ACTN</name>
<dbReference type="Proteomes" id="UP001592529">
    <property type="component" value="Unassembled WGS sequence"/>
</dbReference>